<sequence>MNKVEHALSHGDAMKIASGAAMPDCPRCGSPSTAPVRHGMYLTYKCTSCGESCRMLFAMSDLTQLKDVCASDAEMVLGNCNVKIVGKFTQP</sequence>
<dbReference type="EMBL" id="WWCX01000001">
    <property type="protein sequence ID" value="MYM92397.1"/>
    <property type="molecule type" value="Genomic_DNA"/>
</dbReference>
<gene>
    <name evidence="1" type="ORF">GTP90_00820</name>
</gene>
<dbReference type="AlphaFoldDB" id="A0A845GI05"/>
<protein>
    <submittedName>
        <fullName evidence="1">Uncharacterized protein</fullName>
    </submittedName>
</protein>
<dbReference type="Proteomes" id="UP000447355">
    <property type="component" value="Unassembled WGS sequence"/>
</dbReference>
<evidence type="ECO:0000313" key="2">
    <source>
        <dbReference type="Proteomes" id="UP000447355"/>
    </source>
</evidence>
<comment type="caution">
    <text evidence="1">The sequence shown here is derived from an EMBL/GenBank/DDBJ whole genome shotgun (WGS) entry which is preliminary data.</text>
</comment>
<organism evidence="1 2">
    <name type="scientific">Duganella vulcania</name>
    <dbReference type="NCBI Taxonomy" id="2692166"/>
    <lineage>
        <taxon>Bacteria</taxon>
        <taxon>Pseudomonadati</taxon>
        <taxon>Pseudomonadota</taxon>
        <taxon>Betaproteobacteria</taxon>
        <taxon>Burkholderiales</taxon>
        <taxon>Oxalobacteraceae</taxon>
        <taxon>Telluria group</taxon>
        <taxon>Duganella</taxon>
    </lineage>
</organism>
<reference evidence="1" key="1">
    <citation type="submission" date="2019-12" db="EMBL/GenBank/DDBJ databases">
        <title>Novel species isolated from a subtropical stream in China.</title>
        <authorList>
            <person name="Lu H."/>
        </authorList>
    </citation>
    <scope>NUCLEOTIDE SEQUENCE [LARGE SCALE GENOMIC DNA]</scope>
    <source>
        <strain evidence="1">FT81W</strain>
    </source>
</reference>
<name>A0A845GI05_9BURK</name>
<proteinExistence type="predicted"/>
<dbReference type="RefSeq" id="WP_161081668.1">
    <property type="nucleotide sequence ID" value="NZ_WWCX01000001.1"/>
</dbReference>
<evidence type="ECO:0000313" key="1">
    <source>
        <dbReference type="EMBL" id="MYM92397.1"/>
    </source>
</evidence>
<accession>A0A845GI05</accession>